<dbReference type="GO" id="GO:0005548">
    <property type="term" value="F:phospholipid transporter activity"/>
    <property type="evidence" value="ECO:0007669"/>
    <property type="project" value="TreeGrafter"/>
</dbReference>
<keyword evidence="1" id="KW-1133">Transmembrane helix</keyword>
<feature type="transmembrane region" description="Helical" evidence="1">
    <location>
        <begin position="139"/>
        <end position="168"/>
    </location>
</feature>
<feature type="transmembrane region" description="Helical" evidence="1">
    <location>
        <begin position="6"/>
        <end position="26"/>
    </location>
</feature>
<protein>
    <submittedName>
        <fullName evidence="2">ABC transporter permease</fullName>
    </submittedName>
</protein>
<comment type="caution">
    <text evidence="2">The sequence shown here is derived from an EMBL/GenBank/DDBJ whole genome shotgun (WGS) entry which is preliminary data.</text>
</comment>
<keyword evidence="1" id="KW-0472">Membrane</keyword>
<evidence type="ECO:0000313" key="2">
    <source>
        <dbReference type="EMBL" id="PIW13949.1"/>
    </source>
</evidence>
<accession>A0A2M7FXW2</accession>
<name>A0A2M7FXW2_9BACT</name>
<dbReference type="Pfam" id="PF02405">
    <property type="entry name" value="MlaE"/>
    <property type="match status" value="1"/>
</dbReference>
<dbReference type="PANTHER" id="PTHR30188">
    <property type="entry name" value="ABC TRANSPORTER PERMEASE PROTEIN-RELATED"/>
    <property type="match status" value="1"/>
</dbReference>
<proteinExistence type="predicted"/>
<feature type="transmembrane region" description="Helical" evidence="1">
    <location>
        <begin position="189"/>
        <end position="212"/>
    </location>
</feature>
<dbReference type="PANTHER" id="PTHR30188:SF4">
    <property type="entry name" value="PROTEIN TRIGALACTOSYLDIACYLGLYCEROL 1, CHLOROPLASTIC"/>
    <property type="match status" value="1"/>
</dbReference>
<keyword evidence="1" id="KW-0812">Transmembrane</keyword>
<dbReference type="InterPro" id="IPR030802">
    <property type="entry name" value="Permease_MalE"/>
</dbReference>
<feature type="transmembrane region" description="Helical" evidence="1">
    <location>
        <begin position="232"/>
        <end position="251"/>
    </location>
</feature>
<dbReference type="EMBL" id="PFFQ01000065">
    <property type="protein sequence ID" value="PIW13949.1"/>
    <property type="molecule type" value="Genomic_DNA"/>
</dbReference>
<feature type="transmembrane region" description="Helical" evidence="1">
    <location>
        <begin position="47"/>
        <end position="69"/>
    </location>
</feature>
<sequence length="252" mass="26806">MNAVLRFFQTIGSMGLFCAQVLTALFRPPFFWRETLRSMHTIGFQCLLPVLAIVVPTGMVTTLQGLHVFELFGAQRLLSSLLAEAVFRELSPTLVSIMVAAQAGSSVSGEIGTMRVKEEIDAMEVMAVDPFQYVIVPRLIALAVMVPLINAIACFGGIVGGYAVAIGLKGLNSGVFLANLFSFAKLSHIWGGMLKASIFGLIVGIMSCYKGYHVSGGALGVGLAANTTVVHSILLIVCINYFLTSALVTLLG</sequence>
<dbReference type="AlphaFoldDB" id="A0A2M7FXW2"/>
<gene>
    <name evidence="2" type="ORF">COW36_23185</name>
</gene>
<dbReference type="Proteomes" id="UP000231019">
    <property type="component" value="Unassembled WGS sequence"/>
</dbReference>
<organism evidence="2 3">
    <name type="scientific">bacterium (Candidatus Blackallbacteria) CG17_big_fil_post_rev_8_21_14_2_50_48_46</name>
    <dbReference type="NCBI Taxonomy" id="2014261"/>
    <lineage>
        <taxon>Bacteria</taxon>
        <taxon>Candidatus Blackallbacteria</taxon>
    </lineage>
</organism>
<reference evidence="2 3" key="1">
    <citation type="submission" date="2017-09" db="EMBL/GenBank/DDBJ databases">
        <title>Depth-based differentiation of microbial function through sediment-hosted aquifers and enrichment of novel symbionts in the deep terrestrial subsurface.</title>
        <authorList>
            <person name="Probst A.J."/>
            <person name="Ladd B."/>
            <person name="Jarett J.K."/>
            <person name="Geller-Mcgrath D.E."/>
            <person name="Sieber C.M."/>
            <person name="Emerson J.B."/>
            <person name="Anantharaman K."/>
            <person name="Thomas B.C."/>
            <person name="Malmstrom R."/>
            <person name="Stieglmeier M."/>
            <person name="Klingl A."/>
            <person name="Woyke T."/>
            <person name="Ryan C.M."/>
            <person name="Banfield J.F."/>
        </authorList>
    </citation>
    <scope>NUCLEOTIDE SEQUENCE [LARGE SCALE GENOMIC DNA]</scope>
    <source>
        <strain evidence="2">CG17_big_fil_post_rev_8_21_14_2_50_48_46</strain>
    </source>
</reference>
<dbReference type="GO" id="GO:0043190">
    <property type="term" value="C:ATP-binding cassette (ABC) transporter complex"/>
    <property type="evidence" value="ECO:0007669"/>
    <property type="project" value="InterPro"/>
</dbReference>
<evidence type="ECO:0000256" key="1">
    <source>
        <dbReference type="SAM" id="Phobius"/>
    </source>
</evidence>
<evidence type="ECO:0000313" key="3">
    <source>
        <dbReference type="Proteomes" id="UP000231019"/>
    </source>
</evidence>